<evidence type="ECO:0000313" key="1">
    <source>
        <dbReference type="EMBL" id="EMN89560.1"/>
    </source>
</evidence>
<comment type="caution">
    <text evidence="1">The sequence shown here is derived from an EMBL/GenBank/DDBJ whole genome shotgun (WGS) entry which is preliminary data.</text>
</comment>
<dbReference type="RefSeq" id="WP_004501290.1">
    <property type="nucleotide sequence ID" value="NZ_AHNU02000052.1"/>
</dbReference>
<keyword evidence="2" id="KW-1185">Reference proteome</keyword>
<proteinExistence type="predicted"/>
<organism evidence="1 2">
    <name type="scientific">Leptospira weilii str. UI 13098</name>
    <dbReference type="NCBI Taxonomy" id="1088542"/>
    <lineage>
        <taxon>Bacteria</taxon>
        <taxon>Pseudomonadati</taxon>
        <taxon>Spirochaetota</taxon>
        <taxon>Spirochaetia</taxon>
        <taxon>Leptospirales</taxon>
        <taxon>Leptospiraceae</taxon>
        <taxon>Leptospira</taxon>
    </lineage>
</organism>
<sequence>MKEFKIECPHCKKQFDSPESEAIRMARFEDQWMNYCEEMFRKGWRPGKFENLPEFLKTKRIGFYYENLEKRIKIRKEQT</sequence>
<accession>M6Q8Q7</accession>
<dbReference type="EMBL" id="AHNU02000052">
    <property type="protein sequence ID" value="EMN89560.1"/>
    <property type="molecule type" value="Genomic_DNA"/>
</dbReference>
<gene>
    <name evidence="1" type="ORF">LEP1GSC108_3632</name>
</gene>
<dbReference type="AlphaFoldDB" id="M6Q8Q7"/>
<dbReference type="Proteomes" id="UP000012118">
    <property type="component" value="Unassembled WGS sequence"/>
</dbReference>
<name>M6Q8Q7_9LEPT</name>
<evidence type="ECO:0000313" key="2">
    <source>
        <dbReference type="Proteomes" id="UP000012118"/>
    </source>
</evidence>
<reference evidence="1 2" key="1">
    <citation type="submission" date="2013-01" db="EMBL/GenBank/DDBJ databases">
        <authorList>
            <person name="Harkins D.M."/>
            <person name="Durkin A.S."/>
            <person name="Brinkac L.M."/>
            <person name="Haft D.H."/>
            <person name="Selengut J.D."/>
            <person name="Sanka R."/>
            <person name="DePew J."/>
            <person name="Purushe J."/>
            <person name="Chanthongthip A."/>
            <person name="Lattana O."/>
            <person name="Phetsouvanh R."/>
            <person name="Newton P.N."/>
            <person name="Vinetz J.M."/>
            <person name="Sutton G.G."/>
            <person name="Nierman W.C."/>
            <person name="Fouts D.E."/>
        </authorList>
    </citation>
    <scope>NUCLEOTIDE SEQUENCE [LARGE SCALE GENOMIC DNA]</scope>
    <source>
        <strain evidence="1 2">UI 13098</strain>
    </source>
</reference>
<protein>
    <submittedName>
        <fullName evidence="1">Uncharacterized protein</fullName>
    </submittedName>
</protein>